<dbReference type="InterPro" id="IPR036291">
    <property type="entry name" value="NAD(P)-bd_dom_sf"/>
</dbReference>
<dbReference type="SUPFAM" id="SSF51735">
    <property type="entry name" value="NAD(P)-binding Rossmann-fold domains"/>
    <property type="match status" value="1"/>
</dbReference>
<name>A0A1M7I706_9GAMM</name>
<dbReference type="AlphaFoldDB" id="A0A1M7I706"/>
<sequence>MNYLHHFDSSQVVEACVAGAGDFGRGLLRQALQMPGLSARIAVDVTANGAAQALRSCGIAEDQIMVCHTSEEALIAWQKGLFIASGSLDDVIDLPFDILVESTGIPEVGALHSETAILAGKHVGIATKETESVVGPWLTRLAQQHGRIFTPLDGDQPALLIGLISWAQTLGFEIIAAGKSSEYDFIWHQDQQSIVCNGQVNPAPGMAALWDLPEDDQRTTALARGHHLADIPQISAPDLCEMTNVANATGLLPDRPEFHALVLRNHEVPTLLDSEARGGVLAGHARLEVFNCLRRPDELSFAGGVFVILRCVDADDWQLLRGKGHVLSRSGQSAMVYLPRHLLGLEAPISLLDAVLKQLPSGGGQHTQPHVDLVARATTDLTAGQPLEMRGHHRHIQGLQPEVHPSAPLVGDAAVPFYLLPGAEVLRSVRAGQLITLADVALPDSHLKRLRHAQDELFHGTVAPASA</sequence>
<dbReference type="Pfam" id="PF21135">
    <property type="entry name" value="DRL_cat"/>
    <property type="match status" value="1"/>
</dbReference>
<dbReference type="Proteomes" id="UP000321726">
    <property type="component" value="Unassembled WGS sequence"/>
</dbReference>
<feature type="domain" description="SAF" evidence="1">
    <location>
        <begin position="372"/>
        <end position="441"/>
    </location>
</feature>
<dbReference type="SMART" id="SM00858">
    <property type="entry name" value="SAF"/>
    <property type="match status" value="1"/>
</dbReference>
<organism evidence="3 4">
    <name type="scientific">Halomonas cupida</name>
    <dbReference type="NCBI Taxonomy" id="44933"/>
    <lineage>
        <taxon>Bacteria</taxon>
        <taxon>Pseudomonadati</taxon>
        <taxon>Pseudomonadota</taxon>
        <taxon>Gammaproteobacteria</taxon>
        <taxon>Oceanospirillales</taxon>
        <taxon>Halomonadaceae</taxon>
        <taxon>Halomonas</taxon>
    </lineage>
</organism>
<gene>
    <name evidence="2" type="ORF">HCU01_19900</name>
    <name evidence="3" type="ORF">SAMN05660971_02829</name>
</gene>
<dbReference type="InterPro" id="IPR013974">
    <property type="entry name" value="SAF"/>
</dbReference>
<dbReference type="Gene3D" id="3.40.50.720">
    <property type="entry name" value="NAD(P)-binding Rossmann-like Domain"/>
    <property type="match status" value="1"/>
</dbReference>
<evidence type="ECO:0000259" key="1">
    <source>
        <dbReference type="SMART" id="SM00858"/>
    </source>
</evidence>
<dbReference type="EMBL" id="FRCA01000007">
    <property type="protein sequence ID" value="SHM36227.1"/>
    <property type="molecule type" value="Genomic_DNA"/>
</dbReference>
<dbReference type="InterPro" id="IPR048423">
    <property type="entry name" value="DRL_cat"/>
</dbReference>
<proteinExistence type="predicted"/>
<evidence type="ECO:0000313" key="4">
    <source>
        <dbReference type="Proteomes" id="UP000184123"/>
    </source>
</evidence>
<reference evidence="3 4" key="1">
    <citation type="submission" date="2016-11" db="EMBL/GenBank/DDBJ databases">
        <authorList>
            <person name="Jaros S."/>
            <person name="Januszkiewicz K."/>
            <person name="Wedrychowicz H."/>
        </authorList>
    </citation>
    <scope>NUCLEOTIDE SEQUENCE [LARGE SCALE GENOMIC DNA]</scope>
    <source>
        <strain evidence="3 4">DSM 4740</strain>
    </source>
</reference>
<dbReference type="RefSeq" id="WP_073435833.1">
    <property type="nucleotide sequence ID" value="NZ_BJXU01000072.1"/>
</dbReference>
<accession>A0A1M7I706</accession>
<protein>
    <submittedName>
        <fullName evidence="2">NAD-binding homoserine dehydrogenase</fullName>
    </submittedName>
    <submittedName>
        <fullName evidence="3">Predicted homoserine dehydrogenase, contains C-terminal SAF domain</fullName>
    </submittedName>
</protein>
<dbReference type="EMBL" id="BJXU01000072">
    <property type="protein sequence ID" value="GEN24041.1"/>
    <property type="molecule type" value="Genomic_DNA"/>
</dbReference>
<dbReference type="STRING" id="44933.SAMN05660971_02829"/>
<evidence type="ECO:0000313" key="5">
    <source>
        <dbReference type="Proteomes" id="UP000321726"/>
    </source>
</evidence>
<dbReference type="PANTHER" id="PTHR37850:SF3">
    <property type="entry name" value="BLR7815 PROTEIN"/>
    <property type="match status" value="1"/>
</dbReference>
<dbReference type="OrthoDB" id="9777844at2"/>
<evidence type="ECO:0000313" key="3">
    <source>
        <dbReference type="EMBL" id="SHM36227.1"/>
    </source>
</evidence>
<evidence type="ECO:0000313" key="2">
    <source>
        <dbReference type="EMBL" id="GEN24041.1"/>
    </source>
</evidence>
<dbReference type="Proteomes" id="UP000184123">
    <property type="component" value="Unassembled WGS sequence"/>
</dbReference>
<keyword evidence="5" id="KW-1185">Reference proteome</keyword>
<dbReference type="PANTHER" id="PTHR37850">
    <property type="entry name" value="STRU PROTEIN"/>
    <property type="match status" value="1"/>
</dbReference>
<reference evidence="2 5" key="2">
    <citation type="submission" date="2019-07" db="EMBL/GenBank/DDBJ databases">
        <title>Whole genome shotgun sequence of Halomonas cupida NBRC 102219.</title>
        <authorList>
            <person name="Hosoyama A."/>
            <person name="Uohara A."/>
            <person name="Ohji S."/>
            <person name="Ichikawa N."/>
        </authorList>
    </citation>
    <scope>NUCLEOTIDE SEQUENCE [LARGE SCALE GENOMIC DNA]</scope>
    <source>
        <strain evidence="2 5">NBRC 102219</strain>
    </source>
</reference>